<protein>
    <submittedName>
        <fullName evidence="3">MoxR family ATPase</fullName>
    </submittedName>
</protein>
<dbReference type="InterPro" id="IPR011703">
    <property type="entry name" value="ATPase_AAA-3"/>
</dbReference>
<reference evidence="3" key="2">
    <citation type="submission" date="2021-04" db="EMBL/GenBank/DDBJ databases">
        <authorList>
            <person name="Gilroy R."/>
        </authorList>
    </citation>
    <scope>NUCLEOTIDE SEQUENCE</scope>
    <source>
        <strain evidence="3">1282</strain>
    </source>
</reference>
<dbReference type="InterPro" id="IPR041628">
    <property type="entry name" value="ChlI/MoxR_AAA_lid"/>
</dbReference>
<name>A0A9D1YBN4_9FIRM</name>
<dbReference type="EMBL" id="DXDU01000011">
    <property type="protein sequence ID" value="HIY25717.1"/>
    <property type="molecule type" value="Genomic_DNA"/>
</dbReference>
<dbReference type="Pfam" id="PF07726">
    <property type="entry name" value="AAA_3"/>
    <property type="match status" value="1"/>
</dbReference>
<feature type="domain" description="ChlI/MoxR AAA lid" evidence="2">
    <location>
        <begin position="229"/>
        <end position="300"/>
    </location>
</feature>
<reference evidence="3" key="1">
    <citation type="journal article" date="2021" name="PeerJ">
        <title>Extensive microbial diversity within the chicken gut microbiome revealed by metagenomics and culture.</title>
        <authorList>
            <person name="Gilroy R."/>
            <person name="Ravi A."/>
            <person name="Getino M."/>
            <person name="Pursley I."/>
            <person name="Horton D.L."/>
            <person name="Alikhan N.F."/>
            <person name="Baker D."/>
            <person name="Gharbi K."/>
            <person name="Hall N."/>
            <person name="Watson M."/>
            <person name="Adriaenssens E.M."/>
            <person name="Foster-Nyarko E."/>
            <person name="Jarju S."/>
            <person name="Secka A."/>
            <person name="Antonio M."/>
            <person name="Oren A."/>
            <person name="Chaudhuri R.R."/>
            <person name="La Ragione R."/>
            <person name="Hildebrand F."/>
            <person name="Pallen M.J."/>
        </authorList>
    </citation>
    <scope>NUCLEOTIDE SEQUENCE</scope>
    <source>
        <strain evidence="3">1282</strain>
    </source>
</reference>
<dbReference type="AlphaFoldDB" id="A0A9D1YBN4"/>
<feature type="domain" description="ATPase AAA-3" evidence="1">
    <location>
        <begin position="36"/>
        <end position="166"/>
    </location>
</feature>
<dbReference type="SUPFAM" id="SSF52540">
    <property type="entry name" value="P-loop containing nucleoside triphosphate hydrolases"/>
    <property type="match status" value="1"/>
</dbReference>
<dbReference type="InterPro" id="IPR027417">
    <property type="entry name" value="P-loop_NTPase"/>
</dbReference>
<dbReference type="Pfam" id="PF17863">
    <property type="entry name" value="AAA_lid_2"/>
    <property type="match status" value="1"/>
</dbReference>
<dbReference type="PANTHER" id="PTHR42759:SF5">
    <property type="entry name" value="METHANOL DEHYDROGENASE REGULATOR"/>
    <property type="match status" value="1"/>
</dbReference>
<dbReference type="Gene3D" id="1.10.8.80">
    <property type="entry name" value="Magnesium chelatase subunit I, C-Terminal domain"/>
    <property type="match status" value="1"/>
</dbReference>
<evidence type="ECO:0000259" key="2">
    <source>
        <dbReference type="Pfam" id="PF17863"/>
    </source>
</evidence>
<evidence type="ECO:0000259" key="1">
    <source>
        <dbReference type="Pfam" id="PF07726"/>
    </source>
</evidence>
<comment type="caution">
    <text evidence="3">The sequence shown here is derived from an EMBL/GenBank/DDBJ whole genome shotgun (WGS) entry which is preliminary data.</text>
</comment>
<dbReference type="PIRSF" id="PIRSF002849">
    <property type="entry name" value="AAA_ATPase_chaperone_MoxR_prd"/>
    <property type="match status" value="1"/>
</dbReference>
<dbReference type="PANTHER" id="PTHR42759">
    <property type="entry name" value="MOXR FAMILY PROTEIN"/>
    <property type="match status" value="1"/>
</dbReference>
<dbReference type="Gene3D" id="3.40.50.300">
    <property type="entry name" value="P-loop containing nucleotide triphosphate hydrolases"/>
    <property type="match status" value="1"/>
</dbReference>
<organism evidence="3 4">
    <name type="scientific">Candidatus Acutalibacter pullistercoris</name>
    <dbReference type="NCBI Taxonomy" id="2838418"/>
    <lineage>
        <taxon>Bacteria</taxon>
        <taxon>Bacillati</taxon>
        <taxon>Bacillota</taxon>
        <taxon>Clostridia</taxon>
        <taxon>Eubacteriales</taxon>
        <taxon>Acutalibacteraceae</taxon>
        <taxon>Acutalibacter</taxon>
    </lineage>
</organism>
<dbReference type="InterPro" id="IPR050764">
    <property type="entry name" value="CbbQ/NirQ/NorQ/GpvN"/>
</dbReference>
<gene>
    <name evidence="3" type="ORF">H9838_00910</name>
</gene>
<evidence type="ECO:0000313" key="4">
    <source>
        <dbReference type="Proteomes" id="UP000823915"/>
    </source>
</evidence>
<dbReference type="GO" id="GO:0005524">
    <property type="term" value="F:ATP binding"/>
    <property type="evidence" value="ECO:0007669"/>
    <property type="project" value="InterPro"/>
</dbReference>
<dbReference type="Proteomes" id="UP000823915">
    <property type="component" value="Unassembled WGS sequence"/>
</dbReference>
<sequence>MIQPTALAVIDQVRRAVVGKDAVVCKTLMAILARGHILLEDNPGVGKTTLALAFSKAMSLSYRRVQFTPEVTPADVVGFTMYDNAAGQFKYRAGAALCNLFLADELNRTSAKTQSALLEAMEEGQVTVDGVSHRLPQPFTVIATQNPVGSAGTQLLPESQLDRFMVRLSLGYPALEQEMEILRQTEGPRPVDSLSPVVSLEQVRQMQAQVAGVHVAEDLYRYVASLTAATRTHPLVRLGASPRAGAALVRICRASAWMAGRDYVIPQDVKLLFFDVLGHRISLDPQARLSDQDAHSVLEDVFSQVPAPKLVR</sequence>
<accession>A0A9D1YBN4</accession>
<dbReference type="GO" id="GO:0016887">
    <property type="term" value="F:ATP hydrolysis activity"/>
    <property type="evidence" value="ECO:0007669"/>
    <property type="project" value="InterPro"/>
</dbReference>
<proteinExistence type="predicted"/>
<dbReference type="CDD" id="cd00009">
    <property type="entry name" value="AAA"/>
    <property type="match status" value="1"/>
</dbReference>
<evidence type="ECO:0000313" key="3">
    <source>
        <dbReference type="EMBL" id="HIY25717.1"/>
    </source>
</evidence>